<dbReference type="OrthoDB" id="9800049at2"/>
<evidence type="ECO:0000256" key="1">
    <source>
        <dbReference type="ARBA" id="ARBA00023015"/>
    </source>
</evidence>
<dbReference type="SUPFAM" id="SSF46785">
    <property type="entry name" value="Winged helix' DNA-binding domain"/>
    <property type="match status" value="1"/>
</dbReference>
<keyword evidence="2 5" id="KW-0238">DNA-binding</keyword>
<dbReference type="PRINTS" id="PR00778">
    <property type="entry name" value="HTHARSR"/>
</dbReference>
<protein>
    <submittedName>
        <fullName evidence="5">DNA-binding transcriptional regulator, ArsR family</fullName>
    </submittedName>
</protein>
<dbReference type="CDD" id="cd00090">
    <property type="entry name" value="HTH_ARSR"/>
    <property type="match status" value="1"/>
</dbReference>
<evidence type="ECO:0000313" key="5">
    <source>
        <dbReference type="EMBL" id="SFF34360.1"/>
    </source>
</evidence>
<dbReference type="RefSeq" id="WP_091547984.1">
    <property type="nucleotide sequence ID" value="NZ_FONY01000027.1"/>
</dbReference>
<dbReference type="InterPro" id="IPR001845">
    <property type="entry name" value="HTH_ArsR_DNA-bd_dom"/>
</dbReference>
<gene>
    <name evidence="5" type="ORF">SAMN04488541_102724</name>
</gene>
<dbReference type="GO" id="GO:0003677">
    <property type="term" value="F:DNA binding"/>
    <property type="evidence" value="ECO:0007669"/>
    <property type="project" value="UniProtKB-KW"/>
</dbReference>
<evidence type="ECO:0000259" key="4">
    <source>
        <dbReference type="PROSITE" id="PS50987"/>
    </source>
</evidence>
<evidence type="ECO:0000256" key="3">
    <source>
        <dbReference type="ARBA" id="ARBA00023163"/>
    </source>
</evidence>
<sequence>MQAKINNFSREQQTLSQFAKLISHPARIAIVQLLAEKKTCISGDISKEIPQLNRVTISQHLQELKNFGLIKGEIEGVKVNYCIDNEKLIEYQTLFHSFFKQIISNIQNHCC</sequence>
<dbReference type="PANTHER" id="PTHR33154:SF15">
    <property type="entry name" value="REGULATORY PROTEIN ARSR"/>
    <property type="match status" value="1"/>
</dbReference>
<keyword evidence="1" id="KW-0805">Transcription regulation</keyword>
<keyword evidence="6" id="KW-1185">Reference proteome</keyword>
<dbReference type="InterPro" id="IPR051081">
    <property type="entry name" value="HTH_MetalResp_TranReg"/>
</dbReference>
<organism evidence="5 6">
    <name type="scientific">Thermoflexibacter ruber</name>
    <dbReference type="NCBI Taxonomy" id="1003"/>
    <lineage>
        <taxon>Bacteria</taxon>
        <taxon>Pseudomonadati</taxon>
        <taxon>Bacteroidota</taxon>
        <taxon>Cytophagia</taxon>
        <taxon>Cytophagales</taxon>
        <taxon>Thermoflexibacteraceae</taxon>
        <taxon>Thermoflexibacter</taxon>
    </lineage>
</organism>
<dbReference type="Proteomes" id="UP000199513">
    <property type="component" value="Unassembled WGS sequence"/>
</dbReference>
<dbReference type="SMART" id="SM00418">
    <property type="entry name" value="HTH_ARSR"/>
    <property type="match status" value="1"/>
</dbReference>
<proteinExistence type="predicted"/>
<dbReference type="EMBL" id="FONY01000027">
    <property type="protein sequence ID" value="SFF34360.1"/>
    <property type="molecule type" value="Genomic_DNA"/>
</dbReference>
<dbReference type="STRING" id="1003.SAMN04488541_102724"/>
<dbReference type="Pfam" id="PF01022">
    <property type="entry name" value="HTH_5"/>
    <property type="match status" value="1"/>
</dbReference>
<accession>A0A1I2HYE6</accession>
<evidence type="ECO:0000256" key="2">
    <source>
        <dbReference type="ARBA" id="ARBA00023125"/>
    </source>
</evidence>
<dbReference type="InterPro" id="IPR036390">
    <property type="entry name" value="WH_DNA-bd_sf"/>
</dbReference>
<keyword evidence="3" id="KW-0804">Transcription</keyword>
<dbReference type="PROSITE" id="PS50987">
    <property type="entry name" value="HTH_ARSR_2"/>
    <property type="match status" value="1"/>
</dbReference>
<name>A0A1I2HYE6_9BACT</name>
<feature type="domain" description="HTH arsR-type" evidence="4">
    <location>
        <begin position="7"/>
        <end position="111"/>
    </location>
</feature>
<dbReference type="PANTHER" id="PTHR33154">
    <property type="entry name" value="TRANSCRIPTIONAL REGULATOR, ARSR FAMILY"/>
    <property type="match status" value="1"/>
</dbReference>
<dbReference type="InterPro" id="IPR011991">
    <property type="entry name" value="ArsR-like_HTH"/>
</dbReference>
<evidence type="ECO:0000313" key="6">
    <source>
        <dbReference type="Proteomes" id="UP000199513"/>
    </source>
</evidence>
<dbReference type="GO" id="GO:0003700">
    <property type="term" value="F:DNA-binding transcription factor activity"/>
    <property type="evidence" value="ECO:0007669"/>
    <property type="project" value="InterPro"/>
</dbReference>
<reference evidence="5 6" key="1">
    <citation type="submission" date="2016-10" db="EMBL/GenBank/DDBJ databases">
        <authorList>
            <person name="de Groot N.N."/>
        </authorList>
    </citation>
    <scope>NUCLEOTIDE SEQUENCE [LARGE SCALE GENOMIC DNA]</scope>
    <source>
        <strain>GEY</strain>
        <strain evidence="6">DSM 9560</strain>
    </source>
</reference>
<dbReference type="InterPro" id="IPR036388">
    <property type="entry name" value="WH-like_DNA-bd_sf"/>
</dbReference>
<dbReference type="Gene3D" id="1.10.10.10">
    <property type="entry name" value="Winged helix-like DNA-binding domain superfamily/Winged helix DNA-binding domain"/>
    <property type="match status" value="1"/>
</dbReference>
<dbReference type="AlphaFoldDB" id="A0A1I2HYE6"/>